<feature type="non-terminal residue" evidence="1">
    <location>
        <position position="55"/>
    </location>
</feature>
<dbReference type="AlphaFoldDB" id="A0A9Q0XPH8"/>
<organism evidence="1 2">
    <name type="scientific">Phrynocephalus forsythii</name>
    <dbReference type="NCBI Taxonomy" id="171643"/>
    <lineage>
        <taxon>Eukaryota</taxon>
        <taxon>Metazoa</taxon>
        <taxon>Chordata</taxon>
        <taxon>Craniata</taxon>
        <taxon>Vertebrata</taxon>
        <taxon>Euteleostomi</taxon>
        <taxon>Lepidosauria</taxon>
        <taxon>Squamata</taxon>
        <taxon>Bifurcata</taxon>
        <taxon>Unidentata</taxon>
        <taxon>Episquamata</taxon>
        <taxon>Toxicofera</taxon>
        <taxon>Iguania</taxon>
        <taxon>Acrodonta</taxon>
        <taxon>Agamidae</taxon>
        <taxon>Agaminae</taxon>
        <taxon>Phrynocephalus</taxon>
    </lineage>
</organism>
<protein>
    <submittedName>
        <fullName evidence="1">Uncharacterized protein</fullName>
    </submittedName>
</protein>
<reference evidence="1" key="1">
    <citation type="journal article" date="2023" name="DNA Res.">
        <title>Chromosome-level genome assembly of Phrynocephalus forsythii using third-generation DNA sequencing and Hi-C analysis.</title>
        <authorList>
            <person name="Qi Y."/>
            <person name="Zhao W."/>
            <person name="Zhao Y."/>
            <person name="Niu C."/>
            <person name="Cao S."/>
            <person name="Zhang Y."/>
        </authorList>
    </citation>
    <scope>NUCLEOTIDE SEQUENCE</scope>
    <source>
        <tissue evidence="1">Muscle</tissue>
    </source>
</reference>
<proteinExistence type="predicted"/>
<evidence type="ECO:0000313" key="2">
    <source>
        <dbReference type="Proteomes" id="UP001142489"/>
    </source>
</evidence>
<evidence type="ECO:0000313" key="1">
    <source>
        <dbReference type="EMBL" id="KAJ7322642.1"/>
    </source>
</evidence>
<gene>
    <name evidence="1" type="ORF">JRQ81_018929</name>
</gene>
<dbReference type="Proteomes" id="UP001142489">
    <property type="component" value="Unassembled WGS sequence"/>
</dbReference>
<keyword evidence="2" id="KW-1185">Reference proteome</keyword>
<name>A0A9Q0XPH8_9SAUR</name>
<accession>A0A9Q0XPH8</accession>
<sequence length="55" mass="6546">MLKPYHRIESWALCAVKEDSEEQDEILCWEGREEPQFNPEKVELAPTLTQSQRKE</sequence>
<comment type="caution">
    <text evidence="1">The sequence shown here is derived from an EMBL/GenBank/DDBJ whole genome shotgun (WGS) entry which is preliminary data.</text>
</comment>
<dbReference type="EMBL" id="JAPFRF010000009">
    <property type="protein sequence ID" value="KAJ7322642.1"/>
    <property type="molecule type" value="Genomic_DNA"/>
</dbReference>